<dbReference type="Pfam" id="PF06072">
    <property type="entry name" value="Herpes_US9"/>
    <property type="match status" value="1"/>
</dbReference>
<dbReference type="Proteomes" id="UP000243553">
    <property type="component" value="Segment"/>
</dbReference>
<protein>
    <submittedName>
        <fullName evidence="4">Membrane protein US9</fullName>
    </submittedName>
</protein>
<feature type="region of interest" description="Disordered" evidence="2">
    <location>
        <begin position="1"/>
        <end position="42"/>
    </location>
</feature>
<evidence type="ECO:0000256" key="3">
    <source>
        <dbReference type="SAM" id="Phobius"/>
    </source>
</evidence>
<keyword evidence="3" id="KW-0472">Membrane</keyword>
<evidence type="ECO:0000313" key="4">
    <source>
        <dbReference type="EMBL" id="AQS79226.1"/>
    </source>
</evidence>
<comment type="similarity">
    <text evidence="1">Belongs to the alphaherpesvirinae envelope protein US9 family.</text>
</comment>
<dbReference type="EMBL" id="KY385637">
    <property type="protein sequence ID" value="AQS79226.1"/>
    <property type="molecule type" value="Genomic_DNA"/>
</dbReference>
<dbReference type="GO" id="GO:0075733">
    <property type="term" value="P:intracellular transport of virus"/>
    <property type="evidence" value="ECO:0007669"/>
    <property type="project" value="InterPro"/>
</dbReference>
<keyword evidence="3" id="KW-0812">Transmembrane</keyword>
<proteinExistence type="inferred from homology"/>
<evidence type="ECO:0000256" key="2">
    <source>
        <dbReference type="SAM" id="MobiDB-lite"/>
    </source>
</evidence>
<accession>A0A1S6JLS2</accession>
<reference evidence="4 5" key="1">
    <citation type="journal article" date="2017" name="Arch. Virol.">
        <title>Sequence of the ateline alphaherpesvirus 1 (HVA1) genome.</title>
        <authorList>
            <person name="Eberle R."/>
            <person name="Black D.H."/>
        </authorList>
    </citation>
    <scope>NUCLEOTIDE SEQUENCE [LARGE SCALE GENOMIC DNA]</scope>
    <source>
        <strain evidence="4">Lennette</strain>
    </source>
</reference>
<organismHost>
    <name type="scientific">Ateles</name>
    <dbReference type="NCBI Taxonomy" id="9506"/>
</organismHost>
<feature type="transmembrane region" description="Helical" evidence="3">
    <location>
        <begin position="74"/>
        <end position="102"/>
    </location>
</feature>
<gene>
    <name evidence="4" type="primary">US9</name>
</gene>
<name>A0A1S6JLS2_HSVA1</name>
<keyword evidence="5" id="KW-1185">Reference proteome</keyword>
<keyword evidence="3" id="KW-1133">Transmembrane helix</keyword>
<dbReference type="KEGG" id="vg:32707843"/>
<organism evidence="4 5">
    <name type="scientific">Herpesvirus ateles type 1 (strain Lennette)</name>
    <dbReference type="NCBI Taxonomy" id="35243"/>
    <lineage>
        <taxon>Viruses</taxon>
        <taxon>Duplodnaviria</taxon>
        <taxon>Heunggongvirae</taxon>
        <taxon>Peploviricota</taxon>
        <taxon>Herviviricetes</taxon>
        <taxon>Herpesvirales</taxon>
        <taxon>Orthoherpesviridae</taxon>
        <taxon>Alphaherpesvirinae</taxon>
        <taxon>Simplexvirus</taxon>
        <taxon>Simplexvirus atelinealpha1</taxon>
    </lineage>
</organism>
<sequence length="105" mass="10624">MAYAAAPTDSPLSIEPDSFDAATAGACSPPGSGPAPAADRRERCYYSESEDEAAGDFLLRAGRQRAAARRRRRACAWAAAALGAAAACAASAGLGALVVWLARGP</sequence>
<dbReference type="GeneID" id="32707843"/>
<evidence type="ECO:0000313" key="5">
    <source>
        <dbReference type="Proteomes" id="UP000243553"/>
    </source>
</evidence>
<dbReference type="GO" id="GO:0043657">
    <property type="term" value="C:host cell"/>
    <property type="evidence" value="ECO:0007669"/>
    <property type="project" value="GOC"/>
</dbReference>
<dbReference type="InterPro" id="IPR009278">
    <property type="entry name" value="Herpes_US9"/>
</dbReference>
<evidence type="ECO:0000256" key="1">
    <source>
        <dbReference type="ARBA" id="ARBA00005410"/>
    </source>
</evidence>
<dbReference type="RefSeq" id="YP_009361948.1">
    <property type="nucleotide sequence ID" value="NC_034446.1"/>
</dbReference>
<feature type="compositionally biased region" description="Low complexity" evidence="2">
    <location>
        <begin position="21"/>
        <end position="37"/>
    </location>
</feature>